<proteinExistence type="predicted"/>
<evidence type="ECO:0000256" key="2">
    <source>
        <dbReference type="PROSITE-ProRule" id="PRU00169"/>
    </source>
</evidence>
<dbReference type="InterPro" id="IPR001789">
    <property type="entry name" value="Sig_transdc_resp-reg_receiver"/>
</dbReference>
<dbReference type="GO" id="GO:0000160">
    <property type="term" value="P:phosphorelay signal transduction system"/>
    <property type="evidence" value="ECO:0007669"/>
    <property type="project" value="InterPro"/>
</dbReference>
<dbReference type="SMART" id="SM00421">
    <property type="entry name" value="HTH_LUXR"/>
    <property type="match status" value="1"/>
</dbReference>
<evidence type="ECO:0000313" key="5">
    <source>
        <dbReference type="EMBL" id="AGK56837.1"/>
    </source>
</evidence>
<dbReference type="SUPFAM" id="SSF52172">
    <property type="entry name" value="CheY-like"/>
    <property type="match status" value="1"/>
</dbReference>
<organism evidence="5 6">
    <name type="scientific">Hyphomicrobium denitrificans 1NES1</name>
    <dbReference type="NCBI Taxonomy" id="670307"/>
    <lineage>
        <taxon>Bacteria</taxon>
        <taxon>Pseudomonadati</taxon>
        <taxon>Pseudomonadota</taxon>
        <taxon>Alphaproteobacteria</taxon>
        <taxon>Hyphomicrobiales</taxon>
        <taxon>Hyphomicrobiaceae</taxon>
        <taxon>Hyphomicrobium</taxon>
    </lineage>
</organism>
<feature type="domain" description="Response regulatory" evidence="4">
    <location>
        <begin position="6"/>
        <end position="122"/>
    </location>
</feature>
<dbReference type="GO" id="GO:0003677">
    <property type="term" value="F:DNA binding"/>
    <property type="evidence" value="ECO:0007669"/>
    <property type="project" value="UniProtKB-KW"/>
</dbReference>
<dbReference type="eggNOG" id="COG2197">
    <property type="taxonomic scope" value="Bacteria"/>
</dbReference>
<dbReference type="Pfam" id="PF00196">
    <property type="entry name" value="GerE"/>
    <property type="match status" value="1"/>
</dbReference>
<dbReference type="InterPro" id="IPR011006">
    <property type="entry name" value="CheY-like_superfamily"/>
</dbReference>
<feature type="modified residue" description="4-aspartylphosphate" evidence="2">
    <location>
        <position position="57"/>
    </location>
</feature>
<dbReference type="CDD" id="cd06170">
    <property type="entry name" value="LuxR_C_like"/>
    <property type="match status" value="1"/>
</dbReference>
<dbReference type="SUPFAM" id="SSF46894">
    <property type="entry name" value="C-terminal effector domain of the bipartite response regulators"/>
    <property type="match status" value="1"/>
</dbReference>
<dbReference type="EMBL" id="CP005587">
    <property type="protein sequence ID" value="AGK56837.1"/>
    <property type="molecule type" value="Genomic_DNA"/>
</dbReference>
<accession>N0B3Q8</accession>
<dbReference type="STRING" id="670307.HYPDE_25763"/>
<dbReference type="InterPro" id="IPR039420">
    <property type="entry name" value="WalR-like"/>
</dbReference>
<dbReference type="AlphaFoldDB" id="N0B3Q8"/>
<dbReference type="PROSITE" id="PS00622">
    <property type="entry name" value="HTH_LUXR_1"/>
    <property type="match status" value="1"/>
</dbReference>
<dbReference type="SMART" id="SM00448">
    <property type="entry name" value="REC"/>
    <property type="match status" value="1"/>
</dbReference>
<evidence type="ECO:0000259" key="3">
    <source>
        <dbReference type="PROSITE" id="PS50043"/>
    </source>
</evidence>
<protein>
    <submittedName>
        <fullName evidence="5">LuxR family transcriptional regulator</fullName>
    </submittedName>
</protein>
<dbReference type="PRINTS" id="PR00038">
    <property type="entry name" value="HTHLUXR"/>
</dbReference>
<dbReference type="PANTHER" id="PTHR43214">
    <property type="entry name" value="TWO-COMPONENT RESPONSE REGULATOR"/>
    <property type="match status" value="1"/>
</dbReference>
<name>N0B3Q8_9HYPH</name>
<dbReference type="NCBIfam" id="NF007935">
    <property type="entry name" value="PRK10651.1"/>
    <property type="match status" value="1"/>
</dbReference>
<dbReference type="KEGG" id="hdt:HYPDE_25763"/>
<dbReference type="Pfam" id="PF00072">
    <property type="entry name" value="Response_reg"/>
    <property type="match status" value="1"/>
</dbReference>
<evidence type="ECO:0000256" key="1">
    <source>
        <dbReference type="ARBA" id="ARBA00023125"/>
    </source>
</evidence>
<dbReference type="InterPro" id="IPR016032">
    <property type="entry name" value="Sig_transdc_resp-reg_C-effctor"/>
</dbReference>
<dbReference type="PANTHER" id="PTHR43214:SF38">
    <property type="entry name" value="NITRATE_NITRITE RESPONSE REGULATOR PROTEIN NARL"/>
    <property type="match status" value="1"/>
</dbReference>
<evidence type="ECO:0000259" key="4">
    <source>
        <dbReference type="PROSITE" id="PS50110"/>
    </source>
</evidence>
<sequence length="226" mass="24758">MSIMIKVVLIDDHPLFRKGVRQMISQDPSFKVVGEAASGQQGLELAQALNPDIVLIDINMKGMSGIDTLRRLKATDLQARYIILTVSNSEDDLIEALRAGADGYLLKDMEPEDLCTNLLKAWSGATVLQDTLTEVLRSALLSPVGVGSTGEETLTPREREILECLADGLNNKTIARKLGISDATVKVHVKNVLRKLNLASRLEAAVWKHKSKQPNRSPSKIDQGLH</sequence>
<feature type="domain" description="HTH luxR-type" evidence="3">
    <location>
        <begin position="147"/>
        <end position="212"/>
    </location>
</feature>
<evidence type="ECO:0000313" key="6">
    <source>
        <dbReference type="Proteomes" id="UP000005952"/>
    </source>
</evidence>
<gene>
    <name evidence="5" type="ORF">HYPDE_25763</name>
</gene>
<dbReference type="CDD" id="cd19931">
    <property type="entry name" value="REC_NarL"/>
    <property type="match status" value="1"/>
</dbReference>
<keyword evidence="6" id="KW-1185">Reference proteome</keyword>
<dbReference type="GO" id="GO:0006355">
    <property type="term" value="P:regulation of DNA-templated transcription"/>
    <property type="evidence" value="ECO:0007669"/>
    <property type="project" value="InterPro"/>
</dbReference>
<dbReference type="Gene3D" id="3.40.50.2300">
    <property type="match status" value="1"/>
</dbReference>
<reference evidence="5 6" key="1">
    <citation type="journal article" date="2013" name="Genome Announc.">
        <title>Genome sequences for three denitrifying bacterial strains isolated from a uranium- and nitrate-contaminated subsurface environment.</title>
        <authorList>
            <person name="Venkatramanan R."/>
            <person name="Prakash O."/>
            <person name="Woyke T."/>
            <person name="Chain P."/>
            <person name="Goodwin L.A."/>
            <person name="Watson D."/>
            <person name="Brooks S."/>
            <person name="Kostka J.E."/>
            <person name="Green S.J."/>
        </authorList>
    </citation>
    <scope>NUCLEOTIDE SEQUENCE [LARGE SCALE GENOMIC DNA]</scope>
    <source>
        <strain evidence="5 6">1NES1</strain>
    </source>
</reference>
<dbReference type="PROSITE" id="PS50110">
    <property type="entry name" value="RESPONSE_REGULATORY"/>
    <property type="match status" value="1"/>
</dbReference>
<dbReference type="PROSITE" id="PS50043">
    <property type="entry name" value="HTH_LUXR_2"/>
    <property type="match status" value="1"/>
</dbReference>
<keyword evidence="2" id="KW-0597">Phosphoprotein</keyword>
<keyword evidence="1" id="KW-0238">DNA-binding</keyword>
<dbReference type="Proteomes" id="UP000005952">
    <property type="component" value="Chromosome"/>
</dbReference>
<dbReference type="InterPro" id="IPR000792">
    <property type="entry name" value="Tscrpt_reg_LuxR_C"/>
</dbReference>
<dbReference type="HOGENOM" id="CLU_000445_90_10_5"/>